<dbReference type="Gene3D" id="1.20.1250.20">
    <property type="entry name" value="MFS general substrate transporter like domains"/>
    <property type="match status" value="1"/>
</dbReference>
<proteinExistence type="predicted"/>
<comment type="caution">
    <text evidence="3">The sequence shown here is derived from an EMBL/GenBank/DDBJ whole genome shotgun (WGS) entry which is preliminary data.</text>
</comment>
<dbReference type="Pfam" id="PF07690">
    <property type="entry name" value="MFS_1"/>
    <property type="match status" value="1"/>
</dbReference>
<protein>
    <recommendedName>
        <fullName evidence="2">Major facilitator superfamily (MFS) profile domain-containing protein</fullName>
    </recommendedName>
</protein>
<name>X1TD25_9ZZZZ</name>
<dbReference type="InterPro" id="IPR020846">
    <property type="entry name" value="MFS_dom"/>
</dbReference>
<dbReference type="PANTHER" id="PTHR23523">
    <property type="match status" value="1"/>
</dbReference>
<organism evidence="3">
    <name type="scientific">marine sediment metagenome</name>
    <dbReference type="NCBI Taxonomy" id="412755"/>
    <lineage>
        <taxon>unclassified sequences</taxon>
        <taxon>metagenomes</taxon>
        <taxon>ecological metagenomes</taxon>
    </lineage>
</organism>
<keyword evidence="1" id="KW-1133">Transmembrane helix</keyword>
<evidence type="ECO:0000259" key="2">
    <source>
        <dbReference type="PROSITE" id="PS50850"/>
    </source>
</evidence>
<feature type="non-terminal residue" evidence="3">
    <location>
        <position position="1"/>
    </location>
</feature>
<dbReference type="PROSITE" id="PS50850">
    <property type="entry name" value="MFS"/>
    <property type="match status" value="1"/>
</dbReference>
<dbReference type="InterPro" id="IPR036259">
    <property type="entry name" value="MFS_trans_sf"/>
</dbReference>
<dbReference type="InterPro" id="IPR011701">
    <property type="entry name" value="MFS"/>
</dbReference>
<accession>X1TD25</accession>
<feature type="transmembrane region" description="Helical" evidence="1">
    <location>
        <begin position="84"/>
        <end position="104"/>
    </location>
</feature>
<evidence type="ECO:0000256" key="1">
    <source>
        <dbReference type="SAM" id="Phobius"/>
    </source>
</evidence>
<feature type="transmembrane region" description="Helical" evidence="1">
    <location>
        <begin position="52"/>
        <end position="72"/>
    </location>
</feature>
<dbReference type="AlphaFoldDB" id="X1TD25"/>
<dbReference type="InterPro" id="IPR052524">
    <property type="entry name" value="MFS_Cyanate_Porter"/>
</dbReference>
<dbReference type="EMBL" id="BARW01031407">
    <property type="protein sequence ID" value="GAJ03164.1"/>
    <property type="molecule type" value="Genomic_DNA"/>
</dbReference>
<feature type="transmembrane region" description="Helical" evidence="1">
    <location>
        <begin position="116"/>
        <end position="136"/>
    </location>
</feature>
<keyword evidence="1" id="KW-0472">Membrane</keyword>
<dbReference type="GO" id="GO:0022857">
    <property type="term" value="F:transmembrane transporter activity"/>
    <property type="evidence" value="ECO:0007669"/>
    <property type="project" value="InterPro"/>
</dbReference>
<feature type="domain" description="Major facilitator superfamily (MFS) profile" evidence="2">
    <location>
        <begin position="1"/>
        <end position="140"/>
    </location>
</feature>
<reference evidence="3" key="1">
    <citation type="journal article" date="2014" name="Front. Microbiol.">
        <title>High frequency of phylogenetically diverse reductive dehalogenase-homologous genes in deep subseafloor sedimentary metagenomes.</title>
        <authorList>
            <person name="Kawai M."/>
            <person name="Futagami T."/>
            <person name="Toyoda A."/>
            <person name="Takaki Y."/>
            <person name="Nishi S."/>
            <person name="Hori S."/>
            <person name="Arai W."/>
            <person name="Tsubouchi T."/>
            <person name="Morono Y."/>
            <person name="Uchiyama I."/>
            <person name="Ito T."/>
            <person name="Fujiyama A."/>
            <person name="Inagaki F."/>
            <person name="Takami H."/>
        </authorList>
    </citation>
    <scope>NUCLEOTIDE SEQUENCE</scope>
    <source>
        <strain evidence="3">Expedition CK06-06</strain>
    </source>
</reference>
<keyword evidence="1" id="KW-0812">Transmembrane</keyword>
<feature type="transmembrane region" description="Helical" evidence="1">
    <location>
        <begin position="27"/>
        <end position="46"/>
    </location>
</feature>
<gene>
    <name evidence="3" type="ORF">S12H4_49964</name>
</gene>
<dbReference type="SUPFAM" id="SSF103473">
    <property type="entry name" value="MFS general substrate transporter"/>
    <property type="match status" value="1"/>
</dbReference>
<evidence type="ECO:0000313" key="3">
    <source>
        <dbReference type="EMBL" id="GAJ03164.1"/>
    </source>
</evidence>
<dbReference type="PANTHER" id="PTHR23523:SF2">
    <property type="entry name" value="2-NITROIMIDAZOLE TRANSPORTER"/>
    <property type="match status" value="1"/>
</dbReference>
<sequence>TSIIAWVSIPTVFFMPRLAYKLGLRKPFLWIPSIILALAAWGAIHISLSMSWLLMALVGVANTTRFITILALPVEMIPEEDVGTASGLVLSIGYIGGIIGPLIGGRILDITGSLDLSLLILTGVSIAAAGITFRLPETGPKTRGKK</sequence>